<keyword evidence="5" id="KW-1185">Reference proteome</keyword>
<reference evidence="4" key="1">
    <citation type="submission" date="2022-03" db="EMBL/GenBank/DDBJ databases">
        <authorList>
            <person name="Martin H S."/>
        </authorList>
    </citation>
    <scope>NUCLEOTIDE SEQUENCE</scope>
</reference>
<dbReference type="EMBL" id="OW152828">
    <property type="protein sequence ID" value="CAH2045959.1"/>
    <property type="molecule type" value="Genomic_DNA"/>
</dbReference>
<evidence type="ECO:0000313" key="4">
    <source>
        <dbReference type="EMBL" id="CAH2045959.1"/>
    </source>
</evidence>
<dbReference type="InterPro" id="IPR001849">
    <property type="entry name" value="PH_domain"/>
</dbReference>
<dbReference type="Gene3D" id="2.30.29.30">
    <property type="entry name" value="Pleckstrin-homology domain (PH domain)/Phosphotyrosine-binding domain (PTB)"/>
    <property type="match status" value="1"/>
</dbReference>
<evidence type="ECO:0000313" key="5">
    <source>
        <dbReference type="Proteomes" id="UP000837857"/>
    </source>
</evidence>
<feature type="non-terminal residue" evidence="4">
    <location>
        <position position="430"/>
    </location>
</feature>
<comment type="subcellular location">
    <subcellularLocation>
        <location evidence="1">Membrane</location>
    </subcellularLocation>
</comment>
<accession>A0ABN8I3I1</accession>
<sequence>MQRAVGTRALHTRLHANRVTPRPGHAVKAYPGHPVVGEDTPGSLNMSPVQLFTMRPLQLAVIHCLFTCCCADTSPGLRIDNLTWPRIDDGFGQHVGQAQTLDKLRPRLPEKSYSMFSLCRRYKDEHEHGGTQIKGGYMLRYKRKYLWNSWSEEWVVLYDDSTMAWFKDASGKCLATQKHLVKESPEMLAISTWTGQVPKRPALPPGARLSQLMALGSRRDPGHVVWMLAKSDAEMREWVAAISKTLPPPPHIELVMSMPYIRTAFKKPTVRVRPTSSEMYTRSTRSALSALDGRGLVAVIKRQVPLAGQLEHELAWGQGWGWVTLPNGVWSGPLAGQLDHELAWGQGWGWVTLPNGVWNGRLMWSQEGDDFALHAMPIMHHTNVSQACSVLDGVTAYEASAYEQALAEYDDTATTSDDWDFGVDCGDFMM</sequence>
<organism evidence="4 5">
    <name type="scientific">Iphiclides podalirius</name>
    <name type="common">scarce swallowtail</name>
    <dbReference type="NCBI Taxonomy" id="110791"/>
    <lineage>
        <taxon>Eukaryota</taxon>
        <taxon>Metazoa</taxon>
        <taxon>Ecdysozoa</taxon>
        <taxon>Arthropoda</taxon>
        <taxon>Hexapoda</taxon>
        <taxon>Insecta</taxon>
        <taxon>Pterygota</taxon>
        <taxon>Neoptera</taxon>
        <taxon>Endopterygota</taxon>
        <taxon>Lepidoptera</taxon>
        <taxon>Glossata</taxon>
        <taxon>Ditrysia</taxon>
        <taxon>Papilionoidea</taxon>
        <taxon>Papilionidae</taxon>
        <taxon>Papilioninae</taxon>
        <taxon>Iphiclides</taxon>
    </lineage>
</organism>
<dbReference type="Proteomes" id="UP000837857">
    <property type="component" value="Chromosome 16"/>
</dbReference>
<proteinExistence type="predicted"/>
<dbReference type="PANTHER" id="PTHR14309">
    <property type="entry name" value="EXPRESSED PROTEIN"/>
    <property type="match status" value="1"/>
</dbReference>
<dbReference type="InterPro" id="IPR039680">
    <property type="entry name" value="PLEKHB1/2"/>
</dbReference>
<dbReference type="InterPro" id="IPR011993">
    <property type="entry name" value="PH-like_dom_sf"/>
</dbReference>
<dbReference type="Pfam" id="PF00169">
    <property type="entry name" value="PH"/>
    <property type="match status" value="1"/>
</dbReference>
<gene>
    <name evidence="4" type="ORF">IPOD504_LOCUS5309</name>
</gene>
<protein>
    <recommendedName>
        <fullName evidence="3">PH domain-containing protein</fullName>
    </recommendedName>
</protein>
<dbReference type="SUPFAM" id="SSF50729">
    <property type="entry name" value="PH domain-like"/>
    <property type="match status" value="1"/>
</dbReference>
<name>A0ABN8I3I1_9NEOP</name>
<evidence type="ECO:0000259" key="3">
    <source>
        <dbReference type="PROSITE" id="PS50003"/>
    </source>
</evidence>
<keyword evidence="2" id="KW-0472">Membrane</keyword>
<feature type="domain" description="PH" evidence="3">
    <location>
        <begin position="131"/>
        <end position="247"/>
    </location>
</feature>
<dbReference type="PROSITE" id="PS50003">
    <property type="entry name" value="PH_DOMAIN"/>
    <property type="match status" value="1"/>
</dbReference>
<evidence type="ECO:0000256" key="2">
    <source>
        <dbReference type="ARBA" id="ARBA00023136"/>
    </source>
</evidence>
<evidence type="ECO:0000256" key="1">
    <source>
        <dbReference type="ARBA" id="ARBA00004370"/>
    </source>
</evidence>
<dbReference type="SMART" id="SM00233">
    <property type="entry name" value="PH"/>
    <property type="match status" value="1"/>
</dbReference>
<dbReference type="PANTHER" id="PTHR14309:SF12">
    <property type="entry name" value="PH DOMAIN-CONTAINING PROTEIN"/>
    <property type="match status" value="1"/>
</dbReference>